<keyword evidence="3" id="KW-1185">Reference proteome</keyword>
<evidence type="ECO:0000313" key="2">
    <source>
        <dbReference type="EMBL" id="GAA4363967.1"/>
    </source>
</evidence>
<accession>A0ABP8IPK9</accession>
<evidence type="ECO:0000256" key="1">
    <source>
        <dbReference type="SAM" id="Phobius"/>
    </source>
</evidence>
<proteinExistence type="predicted"/>
<protein>
    <recommendedName>
        <fullName evidence="4">DUF962 domain-containing protein</fullName>
    </recommendedName>
</protein>
<organism evidence="2 3">
    <name type="scientific">Kangiella marina</name>
    <dbReference type="NCBI Taxonomy" id="1079178"/>
    <lineage>
        <taxon>Bacteria</taxon>
        <taxon>Pseudomonadati</taxon>
        <taxon>Pseudomonadota</taxon>
        <taxon>Gammaproteobacteria</taxon>
        <taxon>Kangiellales</taxon>
        <taxon>Kangiellaceae</taxon>
        <taxon>Kangiella</taxon>
    </lineage>
</organism>
<feature type="transmembrane region" description="Helical" evidence="1">
    <location>
        <begin position="12"/>
        <end position="31"/>
    </location>
</feature>
<feature type="transmembrane region" description="Helical" evidence="1">
    <location>
        <begin position="43"/>
        <end position="65"/>
    </location>
</feature>
<keyword evidence="1" id="KW-0472">Membrane</keyword>
<keyword evidence="1" id="KW-1133">Transmembrane helix</keyword>
<reference evidence="3" key="1">
    <citation type="journal article" date="2019" name="Int. J. Syst. Evol. Microbiol.">
        <title>The Global Catalogue of Microorganisms (GCM) 10K type strain sequencing project: providing services to taxonomists for standard genome sequencing and annotation.</title>
        <authorList>
            <consortium name="The Broad Institute Genomics Platform"/>
            <consortium name="The Broad Institute Genome Sequencing Center for Infectious Disease"/>
            <person name="Wu L."/>
            <person name="Ma J."/>
        </authorList>
    </citation>
    <scope>NUCLEOTIDE SEQUENCE [LARGE SCALE GENOMIC DNA]</scope>
    <source>
        <strain evidence="3">JCM 17728</strain>
    </source>
</reference>
<dbReference type="EMBL" id="BAABFV010000002">
    <property type="protein sequence ID" value="GAA4363967.1"/>
    <property type="molecule type" value="Genomic_DNA"/>
</dbReference>
<gene>
    <name evidence="2" type="ORF">GCM10023151_19660</name>
</gene>
<evidence type="ECO:0008006" key="4">
    <source>
        <dbReference type="Google" id="ProtNLM"/>
    </source>
</evidence>
<evidence type="ECO:0000313" key="3">
    <source>
        <dbReference type="Proteomes" id="UP001501011"/>
    </source>
</evidence>
<keyword evidence="1" id="KW-0812">Transmembrane</keyword>
<feature type="transmembrane region" description="Helical" evidence="1">
    <location>
        <begin position="104"/>
        <end position="127"/>
    </location>
</feature>
<name>A0ABP8IPK9_9GAMM</name>
<dbReference type="Proteomes" id="UP001501011">
    <property type="component" value="Unassembled WGS sequence"/>
</dbReference>
<feature type="transmembrane region" description="Helical" evidence="1">
    <location>
        <begin position="77"/>
        <end position="98"/>
    </location>
</feature>
<feature type="transmembrane region" description="Helical" evidence="1">
    <location>
        <begin position="139"/>
        <end position="161"/>
    </location>
</feature>
<dbReference type="RefSeq" id="WP_345293049.1">
    <property type="nucleotide sequence ID" value="NZ_BAABFV010000002.1"/>
</dbReference>
<sequence>MKFFITAKHWQLFILLMLPMFLSQLLVFNSFQTNEMPNTTTVFGLTLMMMLILFAWVGSIASECFKRLPPELASSPTKMYVGLVYASLYLVVASNFFMNPQHGLPSLIVLFHLLAMVAIFYSIGFTAKQLIKLEQQKDASFVDYCGPFFLLWFFPIGVWFLQPKVNKLLSNEETES</sequence>
<comment type="caution">
    <text evidence="2">The sequence shown here is derived from an EMBL/GenBank/DDBJ whole genome shotgun (WGS) entry which is preliminary data.</text>
</comment>